<gene>
    <name evidence="1" type="ORF">ET524_10345</name>
</gene>
<dbReference type="AlphaFoldDB" id="A0A4Q2K097"/>
<name>A0A4Q2K097_9ACTN</name>
<dbReference type="EMBL" id="SDPW01000001">
    <property type="protein sequence ID" value="RXZ54835.1"/>
    <property type="molecule type" value="Genomic_DNA"/>
</dbReference>
<comment type="caution">
    <text evidence="1">The sequence shown here is derived from an EMBL/GenBank/DDBJ whole genome shotgun (WGS) entry which is preliminary data.</text>
</comment>
<reference evidence="1 2" key="1">
    <citation type="submission" date="2019-01" db="EMBL/GenBank/DDBJ databases">
        <title>Senegalimassilia sp. nov. KGMB04484 isolated human feces.</title>
        <authorList>
            <person name="Han K.-I."/>
            <person name="Kim J.-S."/>
            <person name="Lee K.C."/>
            <person name="Suh M.K."/>
            <person name="Eom M.K."/>
            <person name="Lee J.H."/>
            <person name="Park S.-H."/>
            <person name="Kang S.W."/>
            <person name="Park J.-E."/>
            <person name="Oh B.S."/>
            <person name="Yu S.Y."/>
            <person name="Choi S.-H."/>
            <person name="Lee D.H."/>
            <person name="Yoon H."/>
            <person name="Kim B.-Y."/>
            <person name="Lee J.H."/>
            <person name="Lee J.-S."/>
        </authorList>
    </citation>
    <scope>NUCLEOTIDE SEQUENCE [LARGE SCALE GENOMIC DNA]</scope>
    <source>
        <strain evidence="1 2">KGMB04484</strain>
    </source>
</reference>
<dbReference type="Proteomes" id="UP000293345">
    <property type="component" value="Unassembled WGS sequence"/>
</dbReference>
<accession>A0A4Q2K097</accession>
<proteinExistence type="predicted"/>
<sequence length="66" mass="6756">MAWLRRNAQAWKAFLLVGGVLLVVAAIAAGAALALGVLEPSLFPALPDAQTPFGILHFTTGGITLG</sequence>
<evidence type="ECO:0000313" key="1">
    <source>
        <dbReference type="EMBL" id="RXZ54835.1"/>
    </source>
</evidence>
<evidence type="ECO:0000313" key="2">
    <source>
        <dbReference type="Proteomes" id="UP000293345"/>
    </source>
</evidence>
<protein>
    <submittedName>
        <fullName evidence="1">Uncharacterized protein</fullName>
    </submittedName>
</protein>
<organism evidence="1 2">
    <name type="scientific">Senegalimassilia faecalis</name>
    <dbReference type="NCBI Taxonomy" id="2509433"/>
    <lineage>
        <taxon>Bacteria</taxon>
        <taxon>Bacillati</taxon>
        <taxon>Actinomycetota</taxon>
        <taxon>Coriobacteriia</taxon>
        <taxon>Coriobacteriales</taxon>
        <taxon>Coriobacteriaceae</taxon>
        <taxon>Senegalimassilia</taxon>
    </lineage>
</organism>
<keyword evidence="2" id="KW-1185">Reference proteome</keyword>